<sequence length="95" mass="11018">MDYPPKRDNCASHGKYWGQQNTFPQSGTYHNWMKSPELQHLTASEPLSLEEEYRMQQSWSQDEDNPTVTFQVTMATNSAVSAGPWMRYKSIIWGT</sequence>
<protein>
    <submittedName>
        <fullName evidence="3">Uncharacterized protein</fullName>
    </submittedName>
</protein>
<evidence type="ECO:0000256" key="1">
    <source>
        <dbReference type="ARBA" id="ARBA00022679"/>
    </source>
</evidence>
<dbReference type="PANTHER" id="PTHR13256:SF16">
    <property type="entry name" value="ALPHA_BETA-TUBULIN-N-ACETYLTRANSFERASE 9"/>
    <property type="match status" value="1"/>
</dbReference>
<gene>
    <name evidence="3" type="ORF">TTEB3V08_LOCUS11484</name>
</gene>
<dbReference type="EMBL" id="OE008548">
    <property type="protein sequence ID" value="CAD7463602.1"/>
    <property type="molecule type" value="Genomic_DNA"/>
</dbReference>
<keyword evidence="2" id="KW-0012">Acyltransferase</keyword>
<reference evidence="3" key="1">
    <citation type="submission" date="2020-11" db="EMBL/GenBank/DDBJ databases">
        <authorList>
            <person name="Tran Van P."/>
        </authorList>
    </citation>
    <scope>NUCLEOTIDE SEQUENCE</scope>
</reference>
<evidence type="ECO:0000313" key="3">
    <source>
        <dbReference type="EMBL" id="CAD7463602.1"/>
    </source>
</evidence>
<organism evidence="3">
    <name type="scientific">Timema tahoe</name>
    <dbReference type="NCBI Taxonomy" id="61484"/>
    <lineage>
        <taxon>Eukaryota</taxon>
        <taxon>Metazoa</taxon>
        <taxon>Ecdysozoa</taxon>
        <taxon>Arthropoda</taxon>
        <taxon>Hexapoda</taxon>
        <taxon>Insecta</taxon>
        <taxon>Pterygota</taxon>
        <taxon>Neoptera</taxon>
        <taxon>Polyneoptera</taxon>
        <taxon>Phasmatodea</taxon>
        <taxon>Timematodea</taxon>
        <taxon>Timematoidea</taxon>
        <taxon>Timematidae</taxon>
        <taxon>Timema</taxon>
    </lineage>
</organism>
<dbReference type="InterPro" id="IPR039135">
    <property type="entry name" value="NAT9-like"/>
</dbReference>
<dbReference type="AlphaFoldDB" id="A0A7R9ISJ4"/>
<evidence type="ECO:0000256" key="2">
    <source>
        <dbReference type="ARBA" id="ARBA00023315"/>
    </source>
</evidence>
<keyword evidence="1" id="KW-0808">Transferase</keyword>
<dbReference type="PANTHER" id="PTHR13256">
    <property type="entry name" value="N-ACETYLTRANSFERASE 9"/>
    <property type="match status" value="1"/>
</dbReference>
<proteinExistence type="predicted"/>
<name>A0A7R9ISJ4_9NEOP</name>
<dbReference type="GO" id="GO:0008080">
    <property type="term" value="F:N-acetyltransferase activity"/>
    <property type="evidence" value="ECO:0007669"/>
    <property type="project" value="InterPro"/>
</dbReference>
<accession>A0A7R9ISJ4</accession>